<keyword evidence="13" id="KW-0375">Hydrogen ion transport</keyword>
<keyword evidence="7" id="KW-0997">Cell inner membrane</keyword>
<dbReference type="InterPro" id="IPR038414">
    <property type="entry name" value="CcoP_N_sf"/>
</dbReference>
<evidence type="ECO:0000256" key="9">
    <source>
        <dbReference type="ARBA" id="ARBA00022660"/>
    </source>
</evidence>
<organism evidence="26 27">
    <name type="scientific">Ottowia oryzae</name>
    <dbReference type="NCBI Taxonomy" id="2109914"/>
    <lineage>
        <taxon>Bacteria</taxon>
        <taxon>Pseudomonadati</taxon>
        <taxon>Pseudomonadota</taxon>
        <taxon>Betaproteobacteria</taxon>
        <taxon>Burkholderiales</taxon>
        <taxon>Comamonadaceae</taxon>
        <taxon>Ottowia</taxon>
    </lineage>
</organism>
<keyword evidence="19 22" id="KW-0472">Membrane</keyword>
<dbReference type="CDD" id="cd07185">
    <property type="entry name" value="OmpA_C-like"/>
    <property type="match status" value="1"/>
</dbReference>
<proteinExistence type="inferred from homology"/>
<evidence type="ECO:0000256" key="8">
    <source>
        <dbReference type="ARBA" id="ARBA00022617"/>
    </source>
</evidence>
<comment type="cofactor">
    <cofactor evidence="1">
        <name>heme c</name>
        <dbReference type="ChEBI" id="CHEBI:61717"/>
    </cofactor>
</comment>
<keyword evidence="9" id="KW-0679">Respiratory chain</keyword>
<dbReference type="GO" id="GO:1902600">
    <property type="term" value="P:proton transmembrane transport"/>
    <property type="evidence" value="ECO:0007669"/>
    <property type="project" value="UniProtKB-KW"/>
</dbReference>
<dbReference type="InterPro" id="IPR036909">
    <property type="entry name" value="Cyt_c-like_dom_sf"/>
</dbReference>
<dbReference type="OrthoDB" id="9811281at2"/>
<evidence type="ECO:0000256" key="15">
    <source>
        <dbReference type="ARBA" id="ARBA00022989"/>
    </source>
</evidence>
<evidence type="ECO:0000313" key="27">
    <source>
        <dbReference type="Proteomes" id="UP000239709"/>
    </source>
</evidence>
<dbReference type="PRINTS" id="PR00605">
    <property type="entry name" value="CYTCHROMECIC"/>
</dbReference>
<evidence type="ECO:0000256" key="5">
    <source>
        <dbReference type="ARBA" id="ARBA00022448"/>
    </source>
</evidence>
<feature type="domain" description="OmpA-like" evidence="25">
    <location>
        <begin position="322"/>
        <end position="427"/>
    </location>
</feature>
<dbReference type="InterPro" id="IPR008168">
    <property type="entry name" value="Cyt_C_IC"/>
</dbReference>
<dbReference type="PANTHER" id="PTHR33751:SF1">
    <property type="entry name" value="CBB3-TYPE CYTOCHROME C OXIDASE SUBUNIT FIXP"/>
    <property type="match status" value="1"/>
</dbReference>
<comment type="pathway">
    <text evidence="3">Energy metabolism; oxidative phosphorylation.</text>
</comment>
<dbReference type="InterPro" id="IPR032858">
    <property type="entry name" value="CcoP_N"/>
</dbReference>
<feature type="domain" description="Cytochrome c" evidence="24">
    <location>
        <begin position="130"/>
        <end position="210"/>
    </location>
</feature>
<evidence type="ECO:0000256" key="20">
    <source>
        <dbReference type="ARBA" id="ARBA00029635"/>
    </source>
</evidence>
<dbReference type="Gene3D" id="3.30.1330.60">
    <property type="entry name" value="OmpA-like domain"/>
    <property type="match status" value="1"/>
</dbReference>
<dbReference type="Pfam" id="PF00691">
    <property type="entry name" value="OmpA"/>
    <property type="match status" value="1"/>
</dbReference>
<dbReference type="Gene3D" id="6.10.280.130">
    <property type="match status" value="1"/>
</dbReference>
<accession>A0A2S0MEM8</accession>
<evidence type="ECO:0000256" key="21">
    <source>
        <dbReference type="PROSITE-ProRule" id="PRU00433"/>
    </source>
</evidence>
<evidence type="ECO:0000256" key="7">
    <source>
        <dbReference type="ARBA" id="ARBA00022519"/>
    </source>
</evidence>
<evidence type="ECO:0000256" key="6">
    <source>
        <dbReference type="ARBA" id="ARBA00022475"/>
    </source>
</evidence>
<comment type="subcellular location">
    <subcellularLocation>
        <location evidence="2">Cell inner membrane</location>
    </subcellularLocation>
</comment>
<evidence type="ECO:0000256" key="18">
    <source>
        <dbReference type="ARBA" id="ARBA00023065"/>
    </source>
</evidence>
<dbReference type="Pfam" id="PF13442">
    <property type="entry name" value="Cytochrome_CBB3"/>
    <property type="match status" value="2"/>
</dbReference>
<dbReference type="GO" id="GO:0005506">
    <property type="term" value="F:iron ion binding"/>
    <property type="evidence" value="ECO:0007669"/>
    <property type="project" value="InterPro"/>
</dbReference>
<keyword evidence="12" id="KW-0677">Repeat</keyword>
<evidence type="ECO:0000256" key="11">
    <source>
        <dbReference type="ARBA" id="ARBA00022723"/>
    </source>
</evidence>
<evidence type="ECO:0000256" key="13">
    <source>
        <dbReference type="ARBA" id="ARBA00022781"/>
    </source>
</evidence>
<feature type="transmembrane region" description="Helical" evidence="23">
    <location>
        <begin position="62"/>
        <end position="81"/>
    </location>
</feature>
<keyword evidence="16" id="KW-0560">Oxidoreductase</keyword>
<keyword evidence="8 21" id="KW-0349">Heme</keyword>
<dbReference type="InterPro" id="IPR009056">
    <property type="entry name" value="Cyt_c-like_dom"/>
</dbReference>
<dbReference type="InterPro" id="IPR036737">
    <property type="entry name" value="OmpA-like_sf"/>
</dbReference>
<evidence type="ECO:0000256" key="2">
    <source>
        <dbReference type="ARBA" id="ARBA00004533"/>
    </source>
</evidence>
<dbReference type="EMBL" id="CP027666">
    <property type="protein sequence ID" value="AVO34352.1"/>
    <property type="molecule type" value="Genomic_DNA"/>
</dbReference>
<keyword evidence="6" id="KW-1003">Cell membrane</keyword>
<name>A0A2S0MEM8_9BURK</name>
<dbReference type="InterPro" id="IPR050597">
    <property type="entry name" value="Cytochrome_c_Oxidase_Subunit"/>
</dbReference>
<feature type="domain" description="Cytochrome c" evidence="24">
    <location>
        <begin position="217"/>
        <end position="298"/>
    </location>
</feature>
<evidence type="ECO:0000313" key="26">
    <source>
        <dbReference type="EMBL" id="AVO34352.1"/>
    </source>
</evidence>
<sequence length="427" mass="45055">MSDFTSNFWSVYVAGITLAGILGCLALLWFSGKTKAMTHTDNTTGHVWDGDLREMNNPLPRWWVGLFIITCVFSLIYLYLYPGLGSYQGSLKWTQTGQFEREVERGNEQVAPIYAGFAGKSIEALSKDPQAMAIGDRLFMNNCAQCHGSDARGSKGFPNLTDDNWTWGGTPEQIHETITKGRMAIMTPMGAAVGSSDDIRNLANYVMSLSNGPHDSVRANLGKSKFTVCAACHGADGKGNQALGAPNLTRGIFIYGPAVESHVADMIANGRTGVMPAWESKFTPEQLNVLTAYVWGRGGGVAPAPAAAAPAAPAAAASADRASVAVEGGVVSFFFATGKSDVAADADKALAEVVAGVKAGKKVQVSGFVDSTGDAAQNAELAKQRAFAVRDQLKALGIAEDKIDLKEPKNIDAGAGAQARRVEVSLV</sequence>
<dbReference type="GO" id="GO:0020037">
    <property type="term" value="F:heme binding"/>
    <property type="evidence" value="ECO:0007669"/>
    <property type="project" value="InterPro"/>
</dbReference>
<dbReference type="SUPFAM" id="SSF46626">
    <property type="entry name" value="Cytochrome c"/>
    <property type="match status" value="2"/>
</dbReference>
<evidence type="ECO:0000259" key="24">
    <source>
        <dbReference type="PROSITE" id="PS51007"/>
    </source>
</evidence>
<evidence type="ECO:0000256" key="14">
    <source>
        <dbReference type="ARBA" id="ARBA00022982"/>
    </source>
</evidence>
<dbReference type="GO" id="GO:0005886">
    <property type="term" value="C:plasma membrane"/>
    <property type="evidence" value="ECO:0007669"/>
    <property type="project" value="UniProtKB-SubCell"/>
</dbReference>
<dbReference type="PANTHER" id="PTHR33751">
    <property type="entry name" value="CBB3-TYPE CYTOCHROME C OXIDASE SUBUNIT FIXP"/>
    <property type="match status" value="1"/>
</dbReference>
<keyword evidence="11 21" id="KW-0479">Metal-binding</keyword>
<protein>
    <recommendedName>
        <fullName evidence="20">Cytochrome c oxidase subunit III</fullName>
    </recommendedName>
</protein>
<keyword evidence="5" id="KW-0813">Transport</keyword>
<dbReference type="Proteomes" id="UP000239709">
    <property type="component" value="Chromosome"/>
</dbReference>
<gene>
    <name evidence="26" type="primary">ccoP</name>
    <name evidence="26" type="ORF">C6570_09015</name>
</gene>
<evidence type="ECO:0000256" key="16">
    <source>
        <dbReference type="ARBA" id="ARBA00023002"/>
    </source>
</evidence>
<evidence type="ECO:0000256" key="17">
    <source>
        <dbReference type="ARBA" id="ARBA00023004"/>
    </source>
</evidence>
<dbReference type="Pfam" id="PF14715">
    <property type="entry name" value="FixP_N"/>
    <property type="match status" value="1"/>
</dbReference>
<dbReference type="UniPathway" id="UPA00705"/>
<dbReference type="InterPro" id="IPR004678">
    <property type="entry name" value="Cyt_c_oxidase_cbb3_su3"/>
</dbReference>
<evidence type="ECO:0000256" key="4">
    <source>
        <dbReference type="ARBA" id="ARBA00006113"/>
    </source>
</evidence>
<keyword evidence="10 23" id="KW-0812">Transmembrane</keyword>
<evidence type="ECO:0000256" key="3">
    <source>
        <dbReference type="ARBA" id="ARBA00004673"/>
    </source>
</evidence>
<dbReference type="GO" id="GO:0009055">
    <property type="term" value="F:electron transfer activity"/>
    <property type="evidence" value="ECO:0007669"/>
    <property type="project" value="InterPro"/>
</dbReference>
<dbReference type="KEGG" id="otk:C6570_09015"/>
<keyword evidence="17 21" id="KW-0408">Iron</keyword>
<keyword evidence="27" id="KW-1185">Reference proteome</keyword>
<dbReference type="SUPFAM" id="SSF103088">
    <property type="entry name" value="OmpA-like"/>
    <property type="match status" value="1"/>
</dbReference>
<evidence type="ECO:0000256" key="12">
    <source>
        <dbReference type="ARBA" id="ARBA00022737"/>
    </source>
</evidence>
<reference evidence="26 27" key="1">
    <citation type="submission" date="2018-03" db="EMBL/GenBank/DDBJ databases">
        <title>Genome sequencing of Ottowia sp.</title>
        <authorList>
            <person name="Kim S.-J."/>
            <person name="Heo J."/>
            <person name="Kwon S.-W."/>
        </authorList>
    </citation>
    <scope>NUCLEOTIDE SEQUENCE [LARGE SCALE GENOMIC DNA]</scope>
    <source>
        <strain evidence="26 27">KADR8-3</strain>
    </source>
</reference>
<dbReference type="InterPro" id="IPR006665">
    <property type="entry name" value="OmpA-like"/>
</dbReference>
<comment type="similarity">
    <text evidence="4">Belongs to the CcoP / FixP family.</text>
</comment>
<evidence type="ECO:0000256" key="23">
    <source>
        <dbReference type="SAM" id="Phobius"/>
    </source>
</evidence>
<evidence type="ECO:0000259" key="25">
    <source>
        <dbReference type="PROSITE" id="PS51123"/>
    </source>
</evidence>
<keyword evidence="14" id="KW-0249">Electron transport</keyword>
<evidence type="ECO:0000256" key="22">
    <source>
        <dbReference type="PROSITE-ProRule" id="PRU00473"/>
    </source>
</evidence>
<dbReference type="GO" id="GO:0016491">
    <property type="term" value="F:oxidoreductase activity"/>
    <property type="evidence" value="ECO:0007669"/>
    <property type="project" value="UniProtKB-KW"/>
</dbReference>
<dbReference type="NCBIfam" id="TIGR00782">
    <property type="entry name" value="ccoP"/>
    <property type="match status" value="1"/>
</dbReference>
<feature type="transmembrane region" description="Helical" evidence="23">
    <location>
        <begin position="12"/>
        <end position="30"/>
    </location>
</feature>
<evidence type="ECO:0000256" key="10">
    <source>
        <dbReference type="ARBA" id="ARBA00022692"/>
    </source>
</evidence>
<dbReference type="Gene3D" id="1.10.760.10">
    <property type="entry name" value="Cytochrome c-like domain"/>
    <property type="match status" value="2"/>
</dbReference>
<keyword evidence="18" id="KW-0406">Ion transport</keyword>
<evidence type="ECO:0000256" key="1">
    <source>
        <dbReference type="ARBA" id="ARBA00001926"/>
    </source>
</evidence>
<dbReference type="AlphaFoldDB" id="A0A2S0MEM8"/>
<evidence type="ECO:0000256" key="19">
    <source>
        <dbReference type="ARBA" id="ARBA00023136"/>
    </source>
</evidence>
<dbReference type="PROSITE" id="PS51007">
    <property type="entry name" value="CYTC"/>
    <property type="match status" value="2"/>
</dbReference>
<dbReference type="PROSITE" id="PS51123">
    <property type="entry name" value="OMPA_2"/>
    <property type="match status" value="1"/>
</dbReference>
<dbReference type="GO" id="GO:0006119">
    <property type="term" value="P:oxidative phosphorylation"/>
    <property type="evidence" value="ECO:0007669"/>
    <property type="project" value="UniProtKB-UniPathway"/>
</dbReference>
<keyword evidence="15 23" id="KW-1133">Transmembrane helix</keyword>